<comment type="similarity">
    <text evidence="2">Belongs to the zinc-containing alcohol dehydrogenase family.</text>
</comment>
<name>A0A6B1D8D0_9CHLR</name>
<gene>
    <name evidence="7" type="ORF">F4X14_14605</name>
</gene>
<dbReference type="InterPro" id="IPR020843">
    <property type="entry name" value="ER"/>
</dbReference>
<dbReference type="Pfam" id="PF00107">
    <property type="entry name" value="ADH_zinc_N"/>
    <property type="match status" value="1"/>
</dbReference>
<dbReference type="AlphaFoldDB" id="A0A6B1D8D0"/>
<dbReference type="SMART" id="SM00829">
    <property type="entry name" value="PKS_ER"/>
    <property type="match status" value="1"/>
</dbReference>
<dbReference type="GO" id="GO:0046872">
    <property type="term" value="F:metal ion binding"/>
    <property type="evidence" value="ECO:0007669"/>
    <property type="project" value="UniProtKB-KW"/>
</dbReference>
<dbReference type="InterPro" id="IPR011032">
    <property type="entry name" value="GroES-like_sf"/>
</dbReference>
<sequence>MRKLGRRMGIVSCRFESRLGSSYSTIRVLQFAIPGRARWRGKGRHKACPYRSLRGRVEAALLLHQIRLRTDHSNVAATGLRELTPVPGCTAEQRIRSGIGENEKRRLRESPFGASMNFALERGEALLSVSVSFQESEEQRMLRVTKPEGFGNIVLEEVPIPPVGPNEVRVRSKVSLISRGSEILRRYMHEEAIDPRIMGYSLAGVVDAVGSEAAQKFQPGDRVMAVAPHAQYVVQPVDSRIGPRVWPLPDDISFEEATFLPLAKSGVTWAQSPGIRPSHTIVIMGQGLVGNLVLQGVKQHLCEQIIVVDAIAKRCQMGLIFGADHAVDVTETDPVERVMELTDGRGADIVFECVGGEPGLKSFAQAQEMVCDGGTLHLIGLYHGQPLPLDAGKIQRRRLIGGYYGEDPPEYMLARTVELVREGRIRVEPLVSHRFPYQEAKEAFDLLYGRLAEAMGVLLVWEE</sequence>
<comment type="caution">
    <text evidence="7">The sequence shown here is derived from an EMBL/GenBank/DDBJ whole genome shotgun (WGS) entry which is preliminary data.</text>
</comment>
<evidence type="ECO:0000256" key="3">
    <source>
        <dbReference type="ARBA" id="ARBA00022723"/>
    </source>
</evidence>
<evidence type="ECO:0000256" key="2">
    <source>
        <dbReference type="ARBA" id="ARBA00008072"/>
    </source>
</evidence>
<evidence type="ECO:0000256" key="4">
    <source>
        <dbReference type="ARBA" id="ARBA00022833"/>
    </source>
</evidence>
<dbReference type="GO" id="GO:0016491">
    <property type="term" value="F:oxidoreductase activity"/>
    <property type="evidence" value="ECO:0007669"/>
    <property type="project" value="UniProtKB-KW"/>
</dbReference>
<dbReference type="Gene3D" id="3.90.180.10">
    <property type="entry name" value="Medium-chain alcohol dehydrogenases, catalytic domain"/>
    <property type="match status" value="2"/>
</dbReference>
<dbReference type="SUPFAM" id="SSF50129">
    <property type="entry name" value="GroES-like"/>
    <property type="match status" value="1"/>
</dbReference>
<dbReference type="SUPFAM" id="SSF51735">
    <property type="entry name" value="NAD(P)-binding Rossmann-fold domains"/>
    <property type="match status" value="1"/>
</dbReference>
<keyword evidence="4" id="KW-0862">Zinc</keyword>
<dbReference type="PANTHER" id="PTHR43350:SF19">
    <property type="entry name" value="D-GULOSIDE 3-DEHYDROGENASE"/>
    <property type="match status" value="1"/>
</dbReference>
<keyword evidence="5" id="KW-0560">Oxidoreductase</keyword>
<dbReference type="InterPro" id="IPR013154">
    <property type="entry name" value="ADH-like_N"/>
</dbReference>
<dbReference type="EMBL" id="VXMH01000075">
    <property type="protein sequence ID" value="MYC96191.1"/>
    <property type="molecule type" value="Genomic_DNA"/>
</dbReference>
<protein>
    <submittedName>
        <fullName evidence="7">Zinc-binding dehydrogenase</fullName>
    </submittedName>
</protein>
<dbReference type="PANTHER" id="PTHR43350">
    <property type="entry name" value="NAD-DEPENDENT ALCOHOL DEHYDROGENASE"/>
    <property type="match status" value="1"/>
</dbReference>
<evidence type="ECO:0000256" key="1">
    <source>
        <dbReference type="ARBA" id="ARBA00001947"/>
    </source>
</evidence>
<evidence type="ECO:0000256" key="5">
    <source>
        <dbReference type="ARBA" id="ARBA00023002"/>
    </source>
</evidence>
<organism evidence="7">
    <name type="scientific">Caldilineaceae bacterium SB0661_bin_32</name>
    <dbReference type="NCBI Taxonomy" id="2605255"/>
    <lineage>
        <taxon>Bacteria</taxon>
        <taxon>Bacillati</taxon>
        <taxon>Chloroflexota</taxon>
        <taxon>Caldilineae</taxon>
        <taxon>Caldilineales</taxon>
        <taxon>Caldilineaceae</taxon>
    </lineage>
</organism>
<evidence type="ECO:0000313" key="7">
    <source>
        <dbReference type="EMBL" id="MYC96191.1"/>
    </source>
</evidence>
<reference evidence="7" key="1">
    <citation type="submission" date="2019-09" db="EMBL/GenBank/DDBJ databases">
        <title>Characterisation of the sponge microbiome using genome-centric metagenomics.</title>
        <authorList>
            <person name="Engelberts J.P."/>
            <person name="Robbins S.J."/>
            <person name="De Goeij J.M."/>
            <person name="Aranda M."/>
            <person name="Bell S.C."/>
            <person name="Webster N.S."/>
        </authorList>
    </citation>
    <scope>NUCLEOTIDE SEQUENCE</scope>
    <source>
        <strain evidence="7">SB0661_bin_32</strain>
    </source>
</reference>
<proteinExistence type="inferred from homology"/>
<dbReference type="Pfam" id="PF08240">
    <property type="entry name" value="ADH_N"/>
    <property type="match status" value="1"/>
</dbReference>
<dbReference type="InterPro" id="IPR036291">
    <property type="entry name" value="NAD(P)-bd_dom_sf"/>
</dbReference>
<evidence type="ECO:0000259" key="6">
    <source>
        <dbReference type="SMART" id="SM00829"/>
    </source>
</evidence>
<dbReference type="InterPro" id="IPR013149">
    <property type="entry name" value="ADH-like_C"/>
</dbReference>
<feature type="domain" description="Enoyl reductase (ER)" evidence="6">
    <location>
        <begin position="149"/>
        <end position="460"/>
    </location>
</feature>
<keyword evidence="3" id="KW-0479">Metal-binding</keyword>
<comment type="cofactor">
    <cofactor evidence="1">
        <name>Zn(2+)</name>
        <dbReference type="ChEBI" id="CHEBI:29105"/>
    </cofactor>
</comment>
<dbReference type="Gene3D" id="3.40.50.720">
    <property type="entry name" value="NAD(P)-binding Rossmann-like Domain"/>
    <property type="match status" value="1"/>
</dbReference>
<accession>A0A6B1D8D0</accession>